<proteinExistence type="predicted"/>
<organism evidence="1">
    <name type="scientific">hydrocarbon metagenome</name>
    <dbReference type="NCBI Taxonomy" id="938273"/>
    <lineage>
        <taxon>unclassified sequences</taxon>
        <taxon>metagenomes</taxon>
        <taxon>ecological metagenomes</taxon>
    </lineage>
</organism>
<name>A0A0W8EZM2_9ZZZZ</name>
<comment type="caution">
    <text evidence="1">The sequence shown here is derived from an EMBL/GenBank/DDBJ whole genome shotgun (WGS) entry which is preliminary data.</text>
</comment>
<reference evidence="1" key="1">
    <citation type="journal article" date="2015" name="Proc. Natl. Acad. Sci. U.S.A.">
        <title>Networks of energetic and metabolic interactions define dynamics in microbial communities.</title>
        <authorList>
            <person name="Embree M."/>
            <person name="Liu J.K."/>
            <person name="Al-Bassam M.M."/>
            <person name="Zengler K."/>
        </authorList>
    </citation>
    <scope>NUCLEOTIDE SEQUENCE</scope>
</reference>
<accession>A0A0W8EZM2</accession>
<evidence type="ECO:0000313" key="1">
    <source>
        <dbReference type="EMBL" id="KUG14091.1"/>
    </source>
</evidence>
<protein>
    <submittedName>
        <fullName evidence="1">Uncharacterized protein</fullName>
    </submittedName>
</protein>
<gene>
    <name evidence="1" type="ORF">ASZ90_016264</name>
</gene>
<dbReference type="EMBL" id="LNQE01001703">
    <property type="protein sequence ID" value="KUG14091.1"/>
    <property type="molecule type" value="Genomic_DNA"/>
</dbReference>
<dbReference type="AlphaFoldDB" id="A0A0W8EZM2"/>
<sequence>MRDGKDGMSLSPDPVGMNPGIAGFLFVAGRMPHARTCGMQTILQAVAGVSSPAHVVSPIP</sequence>